<dbReference type="AlphaFoldDB" id="A0A1Y1WJ99"/>
<dbReference type="GeneID" id="63803257"/>
<keyword evidence="3" id="KW-1185">Reference proteome</keyword>
<name>A0A1Y1WJ99_9FUNG</name>
<accession>A0A1Y1WJ99</accession>
<feature type="non-terminal residue" evidence="2">
    <location>
        <position position="69"/>
    </location>
</feature>
<dbReference type="RefSeq" id="XP_040746514.1">
    <property type="nucleotide sequence ID" value="XM_040886609.1"/>
</dbReference>
<sequence>MATLALPVPTKRSVRFKRFSWNQAHDGSFPPISKTAKSPIPPSIPQLPTSNVSKPAGSNGVQQETAKSV</sequence>
<reference evidence="2 3" key="1">
    <citation type="submission" date="2016-07" db="EMBL/GenBank/DDBJ databases">
        <title>Pervasive Adenine N6-methylation of Active Genes in Fungi.</title>
        <authorList>
            <consortium name="DOE Joint Genome Institute"/>
            <person name="Mondo S.J."/>
            <person name="Dannebaum R.O."/>
            <person name="Kuo R.C."/>
            <person name="Labutti K."/>
            <person name="Haridas S."/>
            <person name="Kuo A."/>
            <person name="Salamov A."/>
            <person name="Ahrendt S.R."/>
            <person name="Lipzen A."/>
            <person name="Sullivan W."/>
            <person name="Andreopoulos W.B."/>
            <person name="Clum A."/>
            <person name="Lindquist E."/>
            <person name="Daum C."/>
            <person name="Ramamoorthy G.K."/>
            <person name="Gryganskyi A."/>
            <person name="Culley D."/>
            <person name="Magnuson J.K."/>
            <person name="James T.Y."/>
            <person name="O'Malley M.A."/>
            <person name="Stajich J.E."/>
            <person name="Spatafora J.W."/>
            <person name="Visel A."/>
            <person name="Grigoriev I.V."/>
        </authorList>
    </citation>
    <scope>NUCLEOTIDE SEQUENCE [LARGE SCALE GENOMIC DNA]</scope>
    <source>
        <strain evidence="2 3">ATCC 12442</strain>
    </source>
</reference>
<evidence type="ECO:0000313" key="3">
    <source>
        <dbReference type="Proteomes" id="UP000193922"/>
    </source>
</evidence>
<comment type="caution">
    <text evidence="2">The sequence shown here is derived from an EMBL/GenBank/DDBJ whole genome shotgun (WGS) entry which is preliminary data.</text>
</comment>
<feature type="region of interest" description="Disordered" evidence="1">
    <location>
        <begin position="23"/>
        <end position="69"/>
    </location>
</feature>
<evidence type="ECO:0000256" key="1">
    <source>
        <dbReference type="SAM" id="MobiDB-lite"/>
    </source>
</evidence>
<feature type="compositionally biased region" description="Polar residues" evidence="1">
    <location>
        <begin position="59"/>
        <end position="69"/>
    </location>
</feature>
<dbReference type="EMBL" id="MCFD01000002">
    <property type="protein sequence ID" value="ORX73174.1"/>
    <property type="molecule type" value="Genomic_DNA"/>
</dbReference>
<dbReference type="Proteomes" id="UP000193922">
    <property type="component" value="Unassembled WGS sequence"/>
</dbReference>
<proteinExistence type="predicted"/>
<protein>
    <submittedName>
        <fullName evidence="2">Uncharacterized protein</fullName>
    </submittedName>
</protein>
<organism evidence="2 3">
    <name type="scientific">Linderina pennispora</name>
    <dbReference type="NCBI Taxonomy" id="61395"/>
    <lineage>
        <taxon>Eukaryota</taxon>
        <taxon>Fungi</taxon>
        <taxon>Fungi incertae sedis</taxon>
        <taxon>Zoopagomycota</taxon>
        <taxon>Kickxellomycotina</taxon>
        <taxon>Kickxellomycetes</taxon>
        <taxon>Kickxellales</taxon>
        <taxon>Kickxellaceae</taxon>
        <taxon>Linderina</taxon>
    </lineage>
</organism>
<dbReference type="OrthoDB" id="5565855at2759"/>
<evidence type="ECO:0000313" key="2">
    <source>
        <dbReference type="EMBL" id="ORX73174.1"/>
    </source>
</evidence>
<gene>
    <name evidence="2" type="ORF">DL89DRAFT_265318</name>
</gene>